<feature type="compositionally biased region" description="Polar residues" evidence="1">
    <location>
        <begin position="516"/>
        <end position="533"/>
    </location>
</feature>
<feature type="region of interest" description="Disordered" evidence="1">
    <location>
        <begin position="481"/>
        <end position="550"/>
    </location>
</feature>
<dbReference type="InterPro" id="IPR050782">
    <property type="entry name" value="PP1_regulatory_subunit_3"/>
</dbReference>
<dbReference type="CDD" id="cd22255">
    <property type="entry name" value="PBD_PPP1R3A"/>
    <property type="match status" value="1"/>
</dbReference>
<feature type="region of interest" description="Disordered" evidence="1">
    <location>
        <begin position="267"/>
        <end position="367"/>
    </location>
</feature>
<feature type="region of interest" description="Disordered" evidence="1">
    <location>
        <begin position="1013"/>
        <end position="1037"/>
    </location>
</feature>
<dbReference type="InterPro" id="IPR038175">
    <property type="entry name" value="CBM21_dom_sf"/>
</dbReference>
<feature type="region of interest" description="Disordered" evidence="1">
    <location>
        <begin position="948"/>
        <end position="982"/>
    </location>
</feature>
<feature type="region of interest" description="Disordered" evidence="1">
    <location>
        <begin position="610"/>
        <end position="672"/>
    </location>
</feature>
<name>A0A3P9HYB2_ORYLA</name>
<proteinExistence type="predicted"/>
<feature type="compositionally biased region" description="Low complexity" evidence="1">
    <location>
        <begin position="1067"/>
        <end position="1078"/>
    </location>
</feature>
<dbReference type="AlphaFoldDB" id="A0A3P9HYB2"/>
<evidence type="ECO:0000313" key="3">
    <source>
        <dbReference type="Ensembl" id="ENSORLP00015012750.1"/>
    </source>
</evidence>
<feature type="compositionally biased region" description="Basic and acidic residues" evidence="1">
    <location>
        <begin position="481"/>
        <end position="510"/>
    </location>
</feature>
<feature type="compositionally biased region" description="Basic and acidic residues" evidence="1">
    <location>
        <begin position="327"/>
        <end position="352"/>
    </location>
</feature>
<feature type="compositionally biased region" description="Polar residues" evidence="1">
    <location>
        <begin position="353"/>
        <end position="366"/>
    </location>
</feature>
<feature type="region of interest" description="Disordered" evidence="1">
    <location>
        <begin position="1056"/>
        <end position="1083"/>
    </location>
</feature>
<feature type="domain" description="CBM21" evidence="2">
    <location>
        <begin position="126"/>
        <end position="234"/>
    </location>
</feature>
<feature type="region of interest" description="Disordered" evidence="1">
    <location>
        <begin position="400"/>
        <end position="421"/>
    </location>
</feature>
<feature type="compositionally biased region" description="Basic and acidic residues" evidence="1">
    <location>
        <begin position="972"/>
        <end position="982"/>
    </location>
</feature>
<evidence type="ECO:0000259" key="2">
    <source>
        <dbReference type="PROSITE" id="PS51159"/>
    </source>
</evidence>
<dbReference type="Proteomes" id="UP000265200">
    <property type="component" value="Chromosome 6"/>
</dbReference>
<organism evidence="3 4">
    <name type="scientific">Oryzias latipes</name>
    <name type="common">Japanese rice fish</name>
    <name type="synonym">Japanese killifish</name>
    <dbReference type="NCBI Taxonomy" id="8090"/>
    <lineage>
        <taxon>Eukaryota</taxon>
        <taxon>Metazoa</taxon>
        <taxon>Chordata</taxon>
        <taxon>Craniata</taxon>
        <taxon>Vertebrata</taxon>
        <taxon>Euteleostomi</taxon>
        <taxon>Actinopterygii</taxon>
        <taxon>Neopterygii</taxon>
        <taxon>Teleostei</taxon>
        <taxon>Neoteleostei</taxon>
        <taxon>Acanthomorphata</taxon>
        <taxon>Ovalentaria</taxon>
        <taxon>Atherinomorphae</taxon>
        <taxon>Beloniformes</taxon>
        <taxon>Adrianichthyidae</taxon>
        <taxon>Oryziinae</taxon>
        <taxon>Oryzias</taxon>
    </lineage>
</organism>
<dbReference type="Pfam" id="PF03370">
    <property type="entry name" value="CBM_21"/>
    <property type="match status" value="1"/>
</dbReference>
<feature type="compositionally biased region" description="Polar residues" evidence="1">
    <location>
        <begin position="267"/>
        <end position="287"/>
    </location>
</feature>
<feature type="compositionally biased region" description="Basic and acidic residues" evidence="1">
    <location>
        <begin position="410"/>
        <end position="421"/>
    </location>
</feature>
<feature type="compositionally biased region" description="Acidic residues" evidence="1">
    <location>
        <begin position="659"/>
        <end position="669"/>
    </location>
</feature>
<dbReference type="PANTHER" id="PTHR12307:SF2">
    <property type="entry name" value="PROTEIN PHOSPHATASE 1 REGULATORY SUBUNIT 3A"/>
    <property type="match status" value="1"/>
</dbReference>
<dbReference type="PANTHER" id="PTHR12307">
    <property type="entry name" value="PROTEIN PHOSPHATASE 1 REGULATORY SUBUNIT"/>
    <property type="match status" value="1"/>
</dbReference>
<reference key="1">
    <citation type="journal article" date="2007" name="Nature">
        <title>The medaka draft genome and insights into vertebrate genome evolution.</title>
        <authorList>
            <person name="Kasahara M."/>
            <person name="Naruse K."/>
            <person name="Sasaki S."/>
            <person name="Nakatani Y."/>
            <person name="Qu W."/>
            <person name="Ahsan B."/>
            <person name="Yamada T."/>
            <person name="Nagayasu Y."/>
            <person name="Doi K."/>
            <person name="Kasai Y."/>
            <person name="Jindo T."/>
            <person name="Kobayashi D."/>
            <person name="Shimada A."/>
            <person name="Toyoda A."/>
            <person name="Kuroki Y."/>
            <person name="Fujiyama A."/>
            <person name="Sasaki T."/>
            <person name="Shimizu A."/>
            <person name="Asakawa S."/>
            <person name="Shimizu N."/>
            <person name="Hashimoto S."/>
            <person name="Yang J."/>
            <person name="Lee Y."/>
            <person name="Matsushima K."/>
            <person name="Sugano S."/>
            <person name="Sakaizumi M."/>
            <person name="Narita T."/>
            <person name="Ohishi K."/>
            <person name="Haga S."/>
            <person name="Ohta F."/>
            <person name="Nomoto H."/>
            <person name="Nogata K."/>
            <person name="Morishita T."/>
            <person name="Endo T."/>
            <person name="Shin-I T."/>
            <person name="Takeda H."/>
            <person name="Morishita S."/>
            <person name="Kohara Y."/>
        </authorList>
    </citation>
    <scope>NUCLEOTIDE SEQUENCE [LARGE SCALE GENOMIC DNA]</scope>
    <source>
        <strain>Hd-rR</strain>
    </source>
</reference>
<dbReference type="InterPro" id="IPR005036">
    <property type="entry name" value="CBM21_dom"/>
</dbReference>
<reference evidence="3 4" key="2">
    <citation type="submission" date="2017-04" db="EMBL/GenBank/DDBJ databases">
        <title>CpG methylation of centromeres and impact of large insertions on vertebrate speciation.</title>
        <authorList>
            <person name="Ichikawa K."/>
            <person name="Yoshimura J."/>
            <person name="Morishita S."/>
        </authorList>
    </citation>
    <scope>NUCLEOTIDE SEQUENCE</scope>
    <source>
        <strain evidence="3 4">HSOK</strain>
    </source>
</reference>
<evidence type="ECO:0000313" key="4">
    <source>
        <dbReference type="Proteomes" id="UP000265200"/>
    </source>
</evidence>
<dbReference type="Gene3D" id="2.60.40.2440">
    <property type="entry name" value="Carbohydrate binding type-21 domain"/>
    <property type="match status" value="1"/>
</dbReference>
<reference evidence="3" key="4">
    <citation type="submission" date="2025-09" db="UniProtKB">
        <authorList>
            <consortium name="Ensembl"/>
        </authorList>
    </citation>
    <scope>IDENTIFICATION</scope>
    <source>
        <strain evidence="3">HSOK</strain>
    </source>
</reference>
<feature type="compositionally biased region" description="Basic and acidic residues" evidence="1">
    <location>
        <begin position="610"/>
        <end position="627"/>
    </location>
</feature>
<feature type="compositionally biased region" description="Polar residues" evidence="1">
    <location>
        <begin position="631"/>
        <end position="644"/>
    </location>
</feature>
<feature type="compositionally biased region" description="Basic and acidic residues" evidence="1">
    <location>
        <begin position="305"/>
        <end position="318"/>
    </location>
</feature>
<accession>A0A3P9HYB2</accession>
<dbReference type="Ensembl" id="ENSORLT00015032764.1">
    <property type="protein sequence ID" value="ENSORLP00015012750.1"/>
    <property type="gene ID" value="ENSORLG00015013587.1"/>
</dbReference>
<protein>
    <recommendedName>
        <fullName evidence="2">CBM21 domain-containing protein</fullName>
    </recommendedName>
</protein>
<dbReference type="PROSITE" id="PS51159">
    <property type="entry name" value="CBM21"/>
    <property type="match status" value="1"/>
</dbReference>
<feature type="region of interest" description="Disordered" evidence="1">
    <location>
        <begin position="556"/>
        <end position="575"/>
    </location>
</feature>
<evidence type="ECO:0000256" key="1">
    <source>
        <dbReference type="SAM" id="MobiDB-lite"/>
    </source>
</evidence>
<sequence>MECVGQLRPPQACNLLGVPGFNILDVDEDEGDFIAIRPKYSPLPRRKSSITDEDLEPDVPLCGSRRVSFADAKGLSLVEVKEFDTWEVSKLPGQDASGATAIDGEEYYLSPLTFSRTLSSEEVFAKVLEQKIELETIDFLPGTTILKGVIRVLNISYSKAVFIRTTLDQWSTHFDLLAEYIPGSSNGVTDCFSFRLTVVPWFREQGARVEFCLRYETPEGTFWANNNARNYVLLCHRRIREDANTQQKENLNVKSCLKNISLSTVENVSSKQPPLQDMMTSENTSLTLERRKTSNKSDSQAGPSAEEKQKLLMEDRQNRTQRRHRTAERMDRVRNYFAQRDADDTDRHETPLETKQASQEGNSVSEGSEFVFEASEKLCEPVLNGEQGFAANKEVELSKLPSAGGDGVEDTPKSHVDPLNDPAHLTEKQILKESVTERSCQDQDNTKTESRESFTFTTVVAPLYQQVFGRLDADIPSAAGVEKKNKARMDPSERRQTECKQTVDARKLDWEDAVQSPAQSEQRWTKTRQSPQPHSADLVDGLDGVNGSLDTDLLSSQTKIKDKDSNGLQGEAQEDDLTHDRFRAIDGALPAERACLHVAVNAADRNAKIETRADPKSLQRESGRSGDDADQQSSCDLVEVTQNDDSAEIKKNKNKSSTEEDLVEEENDSNSENSDLVVIKISSNSLVSKPETDFKNVNTIEIETFSPLEDETKHSAVINILYEVAEPMENKKSINMDKFEETLEENEHNGMTDSSKQDGDFYLAEINVVKNWEMMVQEEEHNTLTNDKDNELTGLNAEECRGMQTNKIDKVQEKRMAAEMKVQKENNAAAWERQEVKIQGATGVEKCNDSERVQVVIEEHFVGGKSAEEKDFKAMKWVTVDETASQGVEETKEAKTEQNCEFEGVLEWEGEEKLKNINNDKQNSNFTPKSLAESCGEKEKVQADLFTEKRNFKGPGLTRDEEEEVVSVPGSNKDDREDKRTEHDCTQADYILHNKDGSQCVKKVIGRHLSEEMPTLSYERNSDLTSQNSSSAESDSDDEVELYMFRLRAVGTTAQAGKDKVKETGFPASKRASASRARPPSPVLPPICESADEEHHNSDTQENLYAAGPSQDHCQNVLWCISWSNVSKSLLYITLLVVFLAVANQYDFLACFGLYLMSVVWLWCQGEKQAVQNNKKAAQDQQNCHILAEANF</sequence>
<reference evidence="3" key="3">
    <citation type="submission" date="2025-08" db="UniProtKB">
        <authorList>
            <consortium name="Ensembl"/>
        </authorList>
    </citation>
    <scope>IDENTIFICATION</scope>
    <source>
        <strain evidence="3">HSOK</strain>
    </source>
</reference>